<protein>
    <submittedName>
        <fullName evidence="1">Uncharacterized protein</fullName>
    </submittedName>
</protein>
<dbReference type="RefSeq" id="WP_037549544.1">
    <property type="nucleotide sequence ID" value="NZ_JNUP01000071.1"/>
</dbReference>
<dbReference type="Proteomes" id="UP000029692">
    <property type="component" value="Unassembled WGS sequence"/>
</dbReference>
<dbReference type="STRING" id="1480694.DC28_13435"/>
<evidence type="ECO:0000313" key="2">
    <source>
        <dbReference type="Proteomes" id="UP000029692"/>
    </source>
</evidence>
<comment type="caution">
    <text evidence="1">The sequence shown here is derived from an EMBL/GenBank/DDBJ whole genome shotgun (WGS) entry which is preliminary data.</text>
</comment>
<name>A0A098QSV4_9SPIO</name>
<evidence type="ECO:0000313" key="1">
    <source>
        <dbReference type="EMBL" id="KGE70940.1"/>
    </source>
</evidence>
<reference evidence="1 2" key="1">
    <citation type="submission" date="2014-05" db="EMBL/GenBank/DDBJ databases">
        <title>De novo Genome Sequence of Spirocheata sp.</title>
        <authorList>
            <person name="Shivani Y."/>
            <person name="Subhash Y."/>
            <person name="Tushar L."/>
            <person name="Sasikala C."/>
            <person name="Ramana C.V."/>
        </authorList>
    </citation>
    <scope>NUCLEOTIDE SEQUENCE [LARGE SCALE GENOMIC DNA]</scope>
    <source>
        <strain evidence="1 2">JC230</strain>
    </source>
</reference>
<dbReference type="EMBL" id="JNUP01000071">
    <property type="protein sequence ID" value="KGE70940.1"/>
    <property type="molecule type" value="Genomic_DNA"/>
</dbReference>
<sequence length="147" mass="16740">MISYSRLETESFPVFLQSQELQSYFVGVMALQGGQIQINLQERSEFTDKPKGTPRTLRIAYQDIQSLDFKRGIFRDKLRIEITNPDLLQGIATAQSNQLVLLVKKRYRPALKAKIEALVNLLLDADIQTESQVEAESRGRLQNGLDN</sequence>
<dbReference type="AlphaFoldDB" id="A0A098QSV4"/>
<organism evidence="1 2">
    <name type="scientific">Spirochaeta lutea</name>
    <dbReference type="NCBI Taxonomy" id="1480694"/>
    <lineage>
        <taxon>Bacteria</taxon>
        <taxon>Pseudomonadati</taxon>
        <taxon>Spirochaetota</taxon>
        <taxon>Spirochaetia</taxon>
        <taxon>Spirochaetales</taxon>
        <taxon>Spirochaetaceae</taxon>
        <taxon>Spirochaeta</taxon>
    </lineage>
</organism>
<accession>A0A098QSV4</accession>
<keyword evidence="2" id="KW-1185">Reference proteome</keyword>
<proteinExistence type="predicted"/>
<gene>
    <name evidence="1" type="ORF">DC28_13435</name>
</gene>